<dbReference type="InterPro" id="IPR029058">
    <property type="entry name" value="AB_hydrolase_fold"/>
</dbReference>
<protein>
    <submittedName>
        <fullName evidence="1">Uncharacterized protein</fullName>
    </submittedName>
</protein>
<dbReference type="AlphaFoldDB" id="A0A9P5HP49"/>
<dbReference type="Gene3D" id="3.40.50.1820">
    <property type="entry name" value="alpha/beta hydrolase"/>
    <property type="match status" value="1"/>
</dbReference>
<sequence>MPGFGCSFDPANDPPSITWYADLYYAAFSNMPEFGLGCHVLGHHSGGVIGTELAAKYQGFCRSLTSVGPTVMSVNDRQELSKTFLDPFNKPVPSGEHLIKTWEYLRWEGIPEKNMELMQREALDHIRAWKGRNQIYTCVWSYDCEKSMRLIEKGCKIMGLCAKDDVLWPYFENFKSVGRVVEAKEIEGGNFGPDLDSEGILKAFVPFIESV</sequence>
<reference evidence="1" key="1">
    <citation type="submission" date="2020-03" db="EMBL/GenBank/DDBJ databases">
        <title>Draft Genome Sequence of Cylindrodendrum hubeiense.</title>
        <authorList>
            <person name="Buettner E."/>
            <person name="Kellner H."/>
        </authorList>
    </citation>
    <scope>NUCLEOTIDE SEQUENCE</scope>
    <source>
        <strain evidence="1">IHI 201604</strain>
    </source>
</reference>
<organism evidence="1 2">
    <name type="scientific">Cylindrodendrum hubeiense</name>
    <dbReference type="NCBI Taxonomy" id="595255"/>
    <lineage>
        <taxon>Eukaryota</taxon>
        <taxon>Fungi</taxon>
        <taxon>Dikarya</taxon>
        <taxon>Ascomycota</taxon>
        <taxon>Pezizomycotina</taxon>
        <taxon>Sordariomycetes</taxon>
        <taxon>Hypocreomycetidae</taxon>
        <taxon>Hypocreales</taxon>
        <taxon>Nectriaceae</taxon>
        <taxon>Cylindrodendrum</taxon>
    </lineage>
</organism>
<name>A0A9P5HP49_9HYPO</name>
<dbReference type="EMBL" id="JAANBB010000018">
    <property type="protein sequence ID" value="KAF7555710.1"/>
    <property type="molecule type" value="Genomic_DNA"/>
</dbReference>
<proteinExistence type="predicted"/>
<dbReference type="SUPFAM" id="SSF53474">
    <property type="entry name" value="alpha/beta-Hydrolases"/>
    <property type="match status" value="1"/>
</dbReference>
<evidence type="ECO:0000313" key="2">
    <source>
        <dbReference type="Proteomes" id="UP000722485"/>
    </source>
</evidence>
<dbReference type="Proteomes" id="UP000722485">
    <property type="component" value="Unassembled WGS sequence"/>
</dbReference>
<gene>
    <name evidence="1" type="ORF">G7Z17_g1974</name>
</gene>
<evidence type="ECO:0000313" key="1">
    <source>
        <dbReference type="EMBL" id="KAF7555710.1"/>
    </source>
</evidence>
<accession>A0A9P5HP49</accession>
<comment type="caution">
    <text evidence="1">The sequence shown here is derived from an EMBL/GenBank/DDBJ whole genome shotgun (WGS) entry which is preliminary data.</text>
</comment>
<dbReference type="OrthoDB" id="408373at2759"/>
<keyword evidence="2" id="KW-1185">Reference proteome</keyword>